<dbReference type="Pfam" id="PF13181">
    <property type="entry name" value="TPR_8"/>
    <property type="match status" value="2"/>
</dbReference>
<dbReference type="OrthoDB" id="1522549at2"/>
<dbReference type="RefSeq" id="WP_143917809.1">
    <property type="nucleotide sequence ID" value="NZ_CANMIK010000060.1"/>
</dbReference>
<gene>
    <name evidence="1" type="ORF">FOF46_21085</name>
</gene>
<reference evidence="1 2" key="1">
    <citation type="submission" date="2019-07" db="EMBL/GenBank/DDBJ databases">
        <title>The draft genome sequence of Aquimarina algiphila M91.</title>
        <authorList>
            <person name="Meng X."/>
        </authorList>
    </citation>
    <scope>NUCLEOTIDE SEQUENCE [LARGE SCALE GENOMIC DNA]</scope>
    <source>
        <strain evidence="1 2">M91</strain>
    </source>
</reference>
<dbReference type="AlphaFoldDB" id="A0A554VFE8"/>
<dbReference type="SUPFAM" id="SSF48452">
    <property type="entry name" value="TPR-like"/>
    <property type="match status" value="1"/>
</dbReference>
<dbReference type="Proteomes" id="UP000318833">
    <property type="component" value="Unassembled WGS sequence"/>
</dbReference>
<keyword evidence="2" id="KW-1185">Reference proteome</keyword>
<name>A0A554VFE8_9FLAO</name>
<dbReference type="InterPro" id="IPR011990">
    <property type="entry name" value="TPR-like_helical_dom_sf"/>
</dbReference>
<sequence length="882" mass="102401">MGKKISQITLVLLLIIVGFACSRKKDKFVNRTWHDVTTKNNTLYNGRLAFDTGKEDIVQSYKDNFWELLPIERMIVSEDVRLPNEILNQNFDKAEEKAVKAIQKHSMLIDGKERNPKIDEAFLLLGKARYFEQRFVPALEAFNYILYKYPASNTINHAKVWRAKANLRLDNNDKAIEDLDRMITQEYMKPQDYADAIAMIAQAYVNLKQKDSAVSYISKAAVHTKKNEEKGRYLYIKGQLLNELGFKDSANYAFDQVIELNRKAPRKYMLNAYMAKARNFNYETGNREEFLELLTDLEENRENRPFLDKIYNQKAVYFKTLDSIDLAVAYYNKSLRTNSDDKYLESINYYTLGDISFDNKEYAASGAYYDSTLQRMVVDSKRYRVLKKKRDNLDDVILYEGIAKTNDSIITIAAMSPEERLAYYSEYTERIKLKAVLVAKAEEIAKIKEGLPVEQRFNQPGTGTGIGNKAQGAKGKEGPFYFYNQTTVAFGKTAFKRTYGNRELLDNWRVSSISNPSAVSAVEQEVKEEYSIDTDPAFDPQTYIAQLPTDPVVIDSLKTERNFAYYQLGIIYKEKFQEYDLSTDKLENLLQSNPEERLIIPSKYNLYKIYLLQGNITKSNTYKQDIINNHSESRYAKILQNPDATLEDDKNSPKSMYNRLYHDFQKQKYAEVIKESDVLITKFGGDDEFLPKFELLKAQAVGRYRGFEAYKEALNYVSLNYPQSPEGKKAQLIYQITIPQVQNSEFLTGLEEEKNHKLIYPFSTFGDNQAQGLKEHLENILKELRYEKMKVSFDVYNKDQQFVVVHTRGDKLAAEGLAELLSLGKTEDTREADLTKWNRKKKYYKKVDAPFFIIASPNYRILQIHKNLEEYKPIETEQEETE</sequence>
<organism evidence="1 2">
    <name type="scientific">Aquimarina algiphila</name>
    <dbReference type="NCBI Taxonomy" id="2047982"/>
    <lineage>
        <taxon>Bacteria</taxon>
        <taxon>Pseudomonadati</taxon>
        <taxon>Bacteroidota</taxon>
        <taxon>Flavobacteriia</taxon>
        <taxon>Flavobacteriales</taxon>
        <taxon>Flavobacteriaceae</taxon>
        <taxon>Aquimarina</taxon>
    </lineage>
</organism>
<dbReference type="SMART" id="SM00028">
    <property type="entry name" value="TPR"/>
    <property type="match status" value="4"/>
</dbReference>
<dbReference type="Gene3D" id="1.25.40.10">
    <property type="entry name" value="Tetratricopeptide repeat domain"/>
    <property type="match status" value="3"/>
</dbReference>
<dbReference type="EMBL" id="VLNR01000052">
    <property type="protein sequence ID" value="TSE05972.1"/>
    <property type="molecule type" value="Genomic_DNA"/>
</dbReference>
<accession>A0A554VFE8</accession>
<evidence type="ECO:0000313" key="2">
    <source>
        <dbReference type="Proteomes" id="UP000318833"/>
    </source>
</evidence>
<dbReference type="InterPro" id="IPR019734">
    <property type="entry name" value="TPR_rpt"/>
</dbReference>
<proteinExistence type="predicted"/>
<dbReference type="PROSITE" id="PS51257">
    <property type="entry name" value="PROKAR_LIPOPROTEIN"/>
    <property type="match status" value="1"/>
</dbReference>
<comment type="caution">
    <text evidence="1">The sequence shown here is derived from an EMBL/GenBank/DDBJ whole genome shotgun (WGS) entry which is preliminary data.</text>
</comment>
<evidence type="ECO:0008006" key="3">
    <source>
        <dbReference type="Google" id="ProtNLM"/>
    </source>
</evidence>
<protein>
    <recommendedName>
        <fullName evidence="3">Tetratricopeptide repeat protein</fullName>
    </recommendedName>
</protein>
<evidence type="ECO:0000313" key="1">
    <source>
        <dbReference type="EMBL" id="TSE05972.1"/>
    </source>
</evidence>